<reference evidence="2 3" key="1">
    <citation type="submission" date="2015-08" db="EMBL/GenBank/DDBJ databases">
        <title>Next Generation Sequencing and Analysis of the Genome of Puccinia sorghi L Schw, the Causal Agent of Maize Common Rust.</title>
        <authorList>
            <person name="Rochi L."/>
            <person name="Burguener G."/>
            <person name="Darino M."/>
            <person name="Turjanski A."/>
            <person name="Kreff E."/>
            <person name="Dieguez M.J."/>
            <person name="Sacco F."/>
        </authorList>
    </citation>
    <scope>NUCLEOTIDE SEQUENCE [LARGE SCALE GENOMIC DNA]</scope>
    <source>
        <strain evidence="2 3">RO10H11247</strain>
    </source>
</reference>
<keyword evidence="3" id="KW-1185">Reference proteome</keyword>
<accession>A0A0L6UUS1</accession>
<protein>
    <submittedName>
        <fullName evidence="2">Uncharacterized protein</fullName>
    </submittedName>
</protein>
<name>A0A0L6UUS1_9BASI</name>
<sequence>MAKNCKNGPRMPMGLSTKFPRVNQRPQAHGKWYFSEEIKTPQVQLQISNYFLGFFFKAWCLDPKTTAQFEKITETFLVEQKPMKVKQSIIRNLPQWAILKPLHAKEKQSQNCAHERYRCCAWDQG</sequence>
<comment type="caution">
    <text evidence="2">The sequence shown here is derived from an EMBL/GenBank/DDBJ whole genome shotgun (WGS) entry which is preliminary data.</text>
</comment>
<dbReference type="EMBL" id="LAVV01008646">
    <property type="protein sequence ID" value="KNZ52278.1"/>
    <property type="molecule type" value="Genomic_DNA"/>
</dbReference>
<dbReference type="Proteomes" id="UP000037035">
    <property type="component" value="Unassembled WGS sequence"/>
</dbReference>
<dbReference type="AlphaFoldDB" id="A0A0L6UUS1"/>
<proteinExistence type="predicted"/>
<evidence type="ECO:0000313" key="3">
    <source>
        <dbReference type="Proteomes" id="UP000037035"/>
    </source>
</evidence>
<evidence type="ECO:0000256" key="1">
    <source>
        <dbReference type="SAM" id="MobiDB-lite"/>
    </source>
</evidence>
<feature type="region of interest" description="Disordered" evidence="1">
    <location>
        <begin position="1"/>
        <end position="20"/>
    </location>
</feature>
<dbReference type="VEuPathDB" id="FungiDB:VP01_362g20"/>
<organism evidence="2 3">
    <name type="scientific">Puccinia sorghi</name>
    <dbReference type="NCBI Taxonomy" id="27349"/>
    <lineage>
        <taxon>Eukaryota</taxon>
        <taxon>Fungi</taxon>
        <taxon>Dikarya</taxon>
        <taxon>Basidiomycota</taxon>
        <taxon>Pucciniomycotina</taxon>
        <taxon>Pucciniomycetes</taxon>
        <taxon>Pucciniales</taxon>
        <taxon>Pucciniaceae</taxon>
        <taxon>Puccinia</taxon>
    </lineage>
</organism>
<evidence type="ECO:0000313" key="2">
    <source>
        <dbReference type="EMBL" id="KNZ52278.1"/>
    </source>
</evidence>
<gene>
    <name evidence="2" type="ORF">VP01_362g20</name>
</gene>